<evidence type="ECO:0000256" key="4">
    <source>
        <dbReference type="PIRSR" id="PIRSR602401-1"/>
    </source>
</evidence>
<dbReference type="InterPro" id="IPR036396">
    <property type="entry name" value="Cyt_P450_sf"/>
</dbReference>
<accession>A0A9P8TR99</accession>
<dbReference type="PANTHER" id="PTHR24305:SF78">
    <property type="entry name" value="P450, PUTATIVE (EUROFUNG)-RELATED"/>
    <property type="match status" value="1"/>
</dbReference>
<dbReference type="InterPro" id="IPR002401">
    <property type="entry name" value="Cyt_P450_E_grp-I"/>
</dbReference>
<sequence length="227" mass="25935">MLKSTSEHPALQGVRESMFFIGVIGTVPWLLYMVGKIPGMTSYNRFYIWCNQQLKAKRTLQEAVQEQIPGGIADWTYEKAKAIRYLDYVIQETLRLRPSVPAGLPREVPRQGLTIDGEFIPGGAIVAVPTYTLQRDARRWSEPLSFKPERWESLSTEKAPWIAFSRGQYVCPGRHLAMMGLRMVLSRIALQYDIAFPLGHNGERFEKDTKDTFTLTLPELVLVFTPR</sequence>
<dbReference type="OrthoDB" id="6692864at2759"/>
<dbReference type="InterPro" id="IPR001128">
    <property type="entry name" value="Cyt_P450"/>
</dbReference>
<protein>
    <submittedName>
        <fullName evidence="6">Cytochrome p450</fullName>
    </submittedName>
</protein>
<dbReference type="GO" id="GO:0005506">
    <property type="term" value="F:iron ion binding"/>
    <property type="evidence" value="ECO:0007669"/>
    <property type="project" value="InterPro"/>
</dbReference>
<dbReference type="AlphaFoldDB" id="A0A9P8TR99"/>
<organism evidence="6 7">
    <name type="scientific">Trichoderma cornu-damae</name>
    <dbReference type="NCBI Taxonomy" id="654480"/>
    <lineage>
        <taxon>Eukaryota</taxon>
        <taxon>Fungi</taxon>
        <taxon>Dikarya</taxon>
        <taxon>Ascomycota</taxon>
        <taxon>Pezizomycotina</taxon>
        <taxon>Sordariomycetes</taxon>
        <taxon>Hypocreomycetidae</taxon>
        <taxon>Hypocreales</taxon>
        <taxon>Hypocreaceae</taxon>
        <taxon>Trichoderma</taxon>
    </lineage>
</organism>
<dbReference type="GO" id="GO:0020037">
    <property type="term" value="F:heme binding"/>
    <property type="evidence" value="ECO:0007669"/>
    <property type="project" value="InterPro"/>
</dbReference>
<keyword evidence="5" id="KW-0812">Transmembrane</keyword>
<keyword evidence="2 4" id="KW-0479">Metal-binding</keyword>
<dbReference type="PRINTS" id="PR00463">
    <property type="entry name" value="EP450I"/>
</dbReference>
<dbReference type="GO" id="GO:0016705">
    <property type="term" value="F:oxidoreductase activity, acting on paired donors, with incorporation or reduction of molecular oxygen"/>
    <property type="evidence" value="ECO:0007669"/>
    <property type="project" value="InterPro"/>
</dbReference>
<keyword evidence="5" id="KW-0472">Membrane</keyword>
<reference evidence="6" key="1">
    <citation type="submission" date="2021-08" db="EMBL/GenBank/DDBJ databases">
        <title>Chromosome-Level Trichoderma cornu-damae using Hi-C Data.</title>
        <authorList>
            <person name="Kim C.S."/>
        </authorList>
    </citation>
    <scope>NUCLEOTIDE SEQUENCE</scope>
    <source>
        <strain evidence="6">KA19-0412C</strain>
    </source>
</reference>
<dbReference type="InterPro" id="IPR050121">
    <property type="entry name" value="Cytochrome_P450_monoxygenase"/>
</dbReference>
<evidence type="ECO:0000256" key="5">
    <source>
        <dbReference type="SAM" id="Phobius"/>
    </source>
</evidence>
<keyword evidence="5" id="KW-1133">Transmembrane helix</keyword>
<evidence type="ECO:0000256" key="1">
    <source>
        <dbReference type="ARBA" id="ARBA00022617"/>
    </source>
</evidence>
<evidence type="ECO:0000313" key="6">
    <source>
        <dbReference type="EMBL" id="KAH6603186.1"/>
    </source>
</evidence>
<dbReference type="PANTHER" id="PTHR24305">
    <property type="entry name" value="CYTOCHROME P450"/>
    <property type="match status" value="1"/>
</dbReference>
<comment type="caution">
    <text evidence="6">The sequence shown here is derived from an EMBL/GenBank/DDBJ whole genome shotgun (WGS) entry which is preliminary data.</text>
</comment>
<feature type="transmembrane region" description="Helical" evidence="5">
    <location>
        <begin position="17"/>
        <end position="35"/>
    </location>
</feature>
<dbReference type="GO" id="GO:0004497">
    <property type="term" value="F:monooxygenase activity"/>
    <property type="evidence" value="ECO:0007669"/>
    <property type="project" value="InterPro"/>
</dbReference>
<keyword evidence="3 4" id="KW-0408">Iron</keyword>
<dbReference type="EMBL" id="JAIWOZ010000007">
    <property type="protein sequence ID" value="KAH6603186.1"/>
    <property type="molecule type" value="Genomic_DNA"/>
</dbReference>
<keyword evidence="7" id="KW-1185">Reference proteome</keyword>
<evidence type="ECO:0000256" key="2">
    <source>
        <dbReference type="ARBA" id="ARBA00022723"/>
    </source>
</evidence>
<gene>
    <name evidence="6" type="ORF">Trco_007961</name>
</gene>
<dbReference type="Gene3D" id="1.10.630.10">
    <property type="entry name" value="Cytochrome P450"/>
    <property type="match status" value="1"/>
</dbReference>
<dbReference type="Proteomes" id="UP000827724">
    <property type="component" value="Unassembled WGS sequence"/>
</dbReference>
<name>A0A9P8TR99_9HYPO</name>
<dbReference type="Pfam" id="PF00067">
    <property type="entry name" value="p450"/>
    <property type="match status" value="1"/>
</dbReference>
<proteinExistence type="predicted"/>
<evidence type="ECO:0000313" key="7">
    <source>
        <dbReference type="Proteomes" id="UP000827724"/>
    </source>
</evidence>
<dbReference type="SUPFAM" id="SSF48264">
    <property type="entry name" value="Cytochrome P450"/>
    <property type="match status" value="1"/>
</dbReference>
<comment type="cofactor">
    <cofactor evidence="4">
        <name>heme</name>
        <dbReference type="ChEBI" id="CHEBI:30413"/>
    </cofactor>
</comment>
<feature type="binding site" description="axial binding residue" evidence="4">
    <location>
        <position position="171"/>
    </location>
    <ligand>
        <name>heme</name>
        <dbReference type="ChEBI" id="CHEBI:30413"/>
    </ligand>
    <ligandPart>
        <name>Fe</name>
        <dbReference type="ChEBI" id="CHEBI:18248"/>
    </ligandPart>
</feature>
<evidence type="ECO:0000256" key="3">
    <source>
        <dbReference type="ARBA" id="ARBA00023004"/>
    </source>
</evidence>
<keyword evidence="1 4" id="KW-0349">Heme</keyword>